<feature type="region of interest" description="Disordered" evidence="1">
    <location>
        <begin position="748"/>
        <end position="787"/>
    </location>
</feature>
<dbReference type="InterPro" id="IPR001130">
    <property type="entry name" value="TatD-like"/>
</dbReference>
<evidence type="ECO:0000313" key="3">
    <source>
        <dbReference type="EMBL" id="RUP44898.1"/>
    </source>
</evidence>
<organism evidence="3 4">
    <name type="scientific">Jimgerdemannia flammicorona</name>
    <dbReference type="NCBI Taxonomy" id="994334"/>
    <lineage>
        <taxon>Eukaryota</taxon>
        <taxon>Fungi</taxon>
        <taxon>Fungi incertae sedis</taxon>
        <taxon>Mucoromycota</taxon>
        <taxon>Mucoromycotina</taxon>
        <taxon>Endogonomycetes</taxon>
        <taxon>Endogonales</taxon>
        <taxon>Endogonaceae</taxon>
        <taxon>Jimgerdemannia</taxon>
    </lineage>
</organism>
<dbReference type="GO" id="GO:0004672">
    <property type="term" value="F:protein kinase activity"/>
    <property type="evidence" value="ECO:0007669"/>
    <property type="project" value="InterPro"/>
</dbReference>
<evidence type="ECO:0000256" key="1">
    <source>
        <dbReference type="SAM" id="MobiDB-lite"/>
    </source>
</evidence>
<dbReference type="Gene3D" id="3.20.20.140">
    <property type="entry name" value="Metal-dependent hydrolases"/>
    <property type="match status" value="1"/>
</dbReference>
<comment type="caution">
    <text evidence="3">The sequence shown here is derived from an EMBL/GenBank/DDBJ whole genome shotgun (WGS) entry which is preliminary data.</text>
</comment>
<dbReference type="PRINTS" id="PR00109">
    <property type="entry name" value="TYRKINASE"/>
</dbReference>
<name>A0A433D234_9FUNG</name>
<reference evidence="3 4" key="1">
    <citation type="journal article" date="2018" name="New Phytol.">
        <title>Phylogenomics of Endogonaceae and evolution of mycorrhizas within Mucoromycota.</title>
        <authorList>
            <person name="Chang Y."/>
            <person name="Desiro A."/>
            <person name="Na H."/>
            <person name="Sandor L."/>
            <person name="Lipzen A."/>
            <person name="Clum A."/>
            <person name="Barry K."/>
            <person name="Grigoriev I.V."/>
            <person name="Martin F.M."/>
            <person name="Stajich J.E."/>
            <person name="Smith M.E."/>
            <person name="Bonito G."/>
            <person name="Spatafora J.W."/>
        </authorList>
    </citation>
    <scope>NUCLEOTIDE SEQUENCE [LARGE SCALE GENOMIC DNA]</scope>
    <source>
        <strain evidence="3 4">GMNB39</strain>
    </source>
</reference>
<sequence>MSDQHEPPENPLEAVAAIEDIAKGVRNSGLHMEQLAKMAKNWQGQCMALALRAKQVTETIQQYIEAVKEQPETAGQKFDLKAGLEAFVGLKTVIRDMTSWIQMQWHPQPLLSKPSFAAGQQLQTSQKLTDFNRRLDQSLAQLALAFTPHRVQRALDLVAQEQLLRQLKQGVEEELAALEEIRRAKLTPDQERTRWLELAIEHHHIRLIPYESLKVTKFLKKGGFGIVSAALWDDSDVVLKQLFDQKDFVDEVMLHTRVHDGDYIVKFHGVTKDPEGTLGMVMKYAHNGNLREYITSHGSVMSWYDRLRLAQQIATGLSFIHRERIFHRDFHSGNILIDLNGAPMITDFGLSRTESVALSEQSMTVYGIVAYTAPERLRTPSYRYDDCCDIYSLGVILWEISSVHRPFGGQNDIPLAFDIMSGVREHVVDGTPKKYAELYQACWDADPEKRPNITTVKKVLNELVEAFRDPKVVGEGVELVRVKEMRATAFDQEGAVTAIIDGESEGKSGREEKSAEFVTALAADAEIAQTPFDDSLYPLLCDAHCHPHDDIDNLATIPQLKVGHVTVMGVREADWGVVEQVVRLCGEAWRVGDVGKAVPCFGVHPWFVHTVCSPTEPQSTSADYNHDTRYANILTSNSPADIATLIPTLPDPTPFPDWSARLRQNLLAHPYAIVGEVGLDRSARLLPPGADHWAGIVPTSVRCSQEHQMAVLGAQLDLAWEIQRAASVHCVQAYGGLLELLKEKTKEWGSAGGGKKRGKGKKQKEVNDDGQAQAKPSTSTSASSSVPHPPLRICVHSYGGSVDMIRSLLSLPPSIVQCYFSFSVAINDRLGPRLDDLICAVLDDRLLLESDFNSPQGLDPMMKAICERVAKARGWGCEQVARRTHANWWTFVVGEEGTEKGRREVEMNGGWVGKRDNEVDGVVEDEFAEESTMIRIIDTIPGADGDT</sequence>
<dbReference type="Gene3D" id="1.10.510.10">
    <property type="entry name" value="Transferase(Phosphotransferase) domain 1"/>
    <property type="match status" value="1"/>
</dbReference>
<dbReference type="InterPro" id="IPR053044">
    <property type="entry name" value="Metallo-hydrolase/TatD-type"/>
</dbReference>
<dbReference type="PANTHER" id="PTHR47345">
    <property type="entry name" value="CUT9-INTERACTING PROTEIN SCN1"/>
    <property type="match status" value="1"/>
</dbReference>
<dbReference type="InterPro" id="IPR011009">
    <property type="entry name" value="Kinase-like_dom_sf"/>
</dbReference>
<dbReference type="SUPFAM" id="SSF51556">
    <property type="entry name" value="Metallo-dependent hydrolases"/>
    <property type="match status" value="1"/>
</dbReference>
<evidence type="ECO:0000259" key="2">
    <source>
        <dbReference type="PROSITE" id="PS50011"/>
    </source>
</evidence>
<dbReference type="Pfam" id="PF01026">
    <property type="entry name" value="TatD_DNase"/>
    <property type="match status" value="1"/>
</dbReference>
<dbReference type="EMBL" id="RBNI01008174">
    <property type="protein sequence ID" value="RUP44898.1"/>
    <property type="molecule type" value="Genomic_DNA"/>
</dbReference>
<gene>
    <name evidence="3" type="ORF">BC936DRAFT_148885</name>
</gene>
<protein>
    <recommendedName>
        <fullName evidence="2">Protein kinase domain-containing protein</fullName>
    </recommendedName>
</protein>
<dbReference type="PANTHER" id="PTHR47345:SF1">
    <property type="entry name" value="CUT9-INTERACTING PROTEIN SCN1"/>
    <property type="match status" value="1"/>
</dbReference>
<accession>A0A433D234</accession>
<dbReference type="OrthoDB" id="6718656at2759"/>
<dbReference type="GO" id="GO:0016788">
    <property type="term" value="F:hydrolase activity, acting on ester bonds"/>
    <property type="evidence" value="ECO:0007669"/>
    <property type="project" value="InterPro"/>
</dbReference>
<evidence type="ECO:0000313" key="4">
    <source>
        <dbReference type="Proteomes" id="UP000268093"/>
    </source>
</evidence>
<dbReference type="InterPro" id="IPR001245">
    <property type="entry name" value="Ser-Thr/Tyr_kinase_cat_dom"/>
</dbReference>
<dbReference type="InterPro" id="IPR032466">
    <property type="entry name" value="Metal_Hydrolase"/>
</dbReference>
<dbReference type="InterPro" id="IPR000719">
    <property type="entry name" value="Prot_kinase_dom"/>
</dbReference>
<dbReference type="GO" id="GO:0005524">
    <property type="term" value="F:ATP binding"/>
    <property type="evidence" value="ECO:0007669"/>
    <property type="project" value="InterPro"/>
</dbReference>
<dbReference type="Pfam" id="PF07714">
    <property type="entry name" value="PK_Tyr_Ser-Thr"/>
    <property type="match status" value="1"/>
</dbReference>
<dbReference type="PROSITE" id="PS50011">
    <property type="entry name" value="PROTEIN_KINASE_DOM"/>
    <property type="match status" value="1"/>
</dbReference>
<proteinExistence type="predicted"/>
<feature type="domain" description="Protein kinase" evidence="2">
    <location>
        <begin position="213"/>
        <end position="464"/>
    </location>
</feature>
<dbReference type="Proteomes" id="UP000268093">
    <property type="component" value="Unassembled WGS sequence"/>
</dbReference>
<dbReference type="AlphaFoldDB" id="A0A433D234"/>
<keyword evidence="4" id="KW-1185">Reference proteome</keyword>
<dbReference type="SUPFAM" id="SSF56112">
    <property type="entry name" value="Protein kinase-like (PK-like)"/>
    <property type="match status" value="1"/>
</dbReference>